<dbReference type="AlphaFoldDB" id="A0A2T8I1T1"/>
<accession>A0A2T8I1T1</accession>
<dbReference type="InterPro" id="IPR056618">
    <property type="entry name" value="Chromo_PTM"/>
</dbReference>
<gene>
    <name evidence="3" type="ORF">PAHAL_9G183700</name>
</gene>
<evidence type="ECO:0000259" key="2">
    <source>
        <dbReference type="Pfam" id="PF24294"/>
    </source>
</evidence>
<name>A0A2T8I1T1_9POAL</name>
<evidence type="ECO:0000256" key="1">
    <source>
        <dbReference type="SAM" id="Phobius"/>
    </source>
</evidence>
<proteinExistence type="predicted"/>
<evidence type="ECO:0000313" key="3">
    <source>
        <dbReference type="EMBL" id="PVH31589.1"/>
    </source>
</evidence>
<protein>
    <recommendedName>
        <fullName evidence="2">Membrane-bound transcription factor PTM chromo domain-containing protein</fullName>
    </recommendedName>
</protein>
<keyword evidence="1" id="KW-1133">Transmembrane helix</keyword>
<dbReference type="EMBL" id="CM008054">
    <property type="protein sequence ID" value="PVH31589.1"/>
    <property type="molecule type" value="Genomic_DNA"/>
</dbReference>
<organism evidence="3">
    <name type="scientific">Panicum hallii</name>
    <dbReference type="NCBI Taxonomy" id="206008"/>
    <lineage>
        <taxon>Eukaryota</taxon>
        <taxon>Viridiplantae</taxon>
        <taxon>Streptophyta</taxon>
        <taxon>Embryophyta</taxon>
        <taxon>Tracheophyta</taxon>
        <taxon>Spermatophyta</taxon>
        <taxon>Magnoliopsida</taxon>
        <taxon>Liliopsida</taxon>
        <taxon>Poales</taxon>
        <taxon>Poaceae</taxon>
        <taxon>PACMAD clade</taxon>
        <taxon>Panicoideae</taxon>
        <taxon>Panicodae</taxon>
        <taxon>Paniceae</taxon>
        <taxon>Panicinae</taxon>
        <taxon>Panicum</taxon>
        <taxon>Panicum sect. Panicum</taxon>
    </lineage>
</organism>
<keyword evidence="1" id="KW-0472">Membrane</keyword>
<sequence length="124" mass="14584">MEAEGNHNENSKLWFSDNHVPLYMLREFELKAGISSLPNPGISNSNYFTNFITTRVKAYTGDVFSYLFHKGDVYPCTSCKKDVLFRFSAFPIYYLLFIYSSLKYWLYLHLLCLCFWMNCMQGCC</sequence>
<reference evidence="3" key="1">
    <citation type="submission" date="2018-04" db="EMBL/GenBank/DDBJ databases">
        <title>WGS assembly of Panicum hallii.</title>
        <authorList>
            <person name="Lovell J."/>
            <person name="Jenkins J."/>
            <person name="Lowry D."/>
            <person name="Mamidi S."/>
            <person name="Sreedasyam A."/>
            <person name="Weng X."/>
            <person name="Barry K."/>
            <person name="Bonette J."/>
            <person name="Campitelli B."/>
            <person name="Daum C."/>
            <person name="Gordon S."/>
            <person name="Gould B."/>
            <person name="Lipzen A."/>
            <person name="Macqueen A."/>
            <person name="Palacio-Mejia J."/>
            <person name="Plott C."/>
            <person name="Shakirov E."/>
            <person name="Shu S."/>
            <person name="Yoshinaga Y."/>
            <person name="Zane M."/>
            <person name="Rokhsar D."/>
            <person name="Grimwood J."/>
            <person name="Schmutz J."/>
            <person name="Juenger T."/>
        </authorList>
    </citation>
    <scope>NUCLEOTIDE SEQUENCE [LARGE SCALE GENOMIC DNA]</scope>
    <source>
        <strain evidence="3">FIL2</strain>
    </source>
</reference>
<dbReference type="PANTHER" id="PTHR46508">
    <property type="entry name" value="PHD FINGER FAMILY PROTEIN"/>
    <property type="match status" value="1"/>
</dbReference>
<keyword evidence="1" id="KW-0812">Transmembrane</keyword>
<dbReference type="Pfam" id="PF24294">
    <property type="entry name" value="Chromo_PTM"/>
    <property type="match status" value="1"/>
</dbReference>
<dbReference type="Proteomes" id="UP000243499">
    <property type="component" value="Chromosome 9"/>
</dbReference>
<dbReference type="PANTHER" id="PTHR46508:SF1">
    <property type="entry name" value="PHD FINGER FAMILY PROTEIN"/>
    <property type="match status" value="1"/>
</dbReference>
<feature type="domain" description="Membrane-bound transcription factor PTM chromo" evidence="2">
    <location>
        <begin position="2"/>
        <end position="33"/>
    </location>
</feature>
<feature type="transmembrane region" description="Helical" evidence="1">
    <location>
        <begin position="92"/>
        <end position="116"/>
    </location>
</feature>
<dbReference type="Gramene" id="PVH31589">
    <property type="protein sequence ID" value="PVH31589"/>
    <property type="gene ID" value="PAHAL_9G183700"/>
</dbReference>